<feature type="domain" description="ESF1 RRM" evidence="2">
    <location>
        <begin position="1"/>
        <end position="108"/>
    </location>
</feature>
<evidence type="ECO:0000256" key="1">
    <source>
        <dbReference type="SAM" id="MobiDB-lite"/>
    </source>
</evidence>
<dbReference type="PANTHER" id="PTHR12202">
    <property type="entry name" value="ESF1 HOMOLOG"/>
    <property type="match status" value="1"/>
</dbReference>
<dbReference type="OrthoDB" id="431825at2759"/>
<sequence>MAEENVKGPLEFVNPSSSSESENNDETTNLMADDVDEQKTAWRRASVKVRRRARRYQLARLKYFYAIAEFDSKETANAVFEACDGLEYENSGIKLDLRFVGEAETFEARNFLSL</sequence>
<dbReference type="EMBL" id="CAAALY010044694">
    <property type="protein sequence ID" value="VEL20097.1"/>
    <property type="molecule type" value="Genomic_DNA"/>
</dbReference>
<dbReference type="InterPro" id="IPR056750">
    <property type="entry name" value="RRM_ESF1"/>
</dbReference>
<evidence type="ECO:0000259" key="2">
    <source>
        <dbReference type="Pfam" id="PF25121"/>
    </source>
</evidence>
<dbReference type="Proteomes" id="UP000784294">
    <property type="component" value="Unassembled WGS sequence"/>
</dbReference>
<dbReference type="Pfam" id="PF25121">
    <property type="entry name" value="RRM_ESF1"/>
    <property type="match status" value="1"/>
</dbReference>
<evidence type="ECO:0000313" key="4">
    <source>
        <dbReference type="Proteomes" id="UP000784294"/>
    </source>
</evidence>
<dbReference type="PANTHER" id="PTHR12202:SF0">
    <property type="entry name" value="ESF1 HOMOLOG"/>
    <property type="match status" value="1"/>
</dbReference>
<dbReference type="AlphaFoldDB" id="A0A448WTW0"/>
<name>A0A448WTW0_9PLAT</name>
<organism evidence="3 4">
    <name type="scientific">Protopolystoma xenopodis</name>
    <dbReference type="NCBI Taxonomy" id="117903"/>
    <lineage>
        <taxon>Eukaryota</taxon>
        <taxon>Metazoa</taxon>
        <taxon>Spiralia</taxon>
        <taxon>Lophotrochozoa</taxon>
        <taxon>Platyhelminthes</taxon>
        <taxon>Monogenea</taxon>
        <taxon>Polyopisthocotylea</taxon>
        <taxon>Polystomatidea</taxon>
        <taxon>Polystomatidae</taxon>
        <taxon>Protopolystoma</taxon>
    </lineage>
</organism>
<keyword evidence="4" id="KW-1185">Reference proteome</keyword>
<dbReference type="GO" id="GO:0006364">
    <property type="term" value="P:rRNA processing"/>
    <property type="evidence" value="ECO:0007669"/>
    <property type="project" value="InterPro"/>
</dbReference>
<proteinExistence type="predicted"/>
<gene>
    <name evidence="3" type="ORF">PXEA_LOCUS13537</name>
</gene>
<protein>
    <recommendedName>
        <fullName evidence="2">ESF1 RRM domain-containing protein</fullName>
    </recommendedName>
</protein>
<reference evidence="3" key="1">
    <citation type="submission" date="2018-11" db="EMBL/GenBank/DDBJ databases">
        <authorList>
            <consortium name="Pathogen Informatics"/>
        </authorList>
    </citation>
    <scope>NUCLEOTIDE SEQUENCE</scope>
</reference>
<accession>A0A448WTW0</accession>
<comment type="caution">
    <text evidence="3">The sequence shown here is derived from an EMBL/GenBank/DDBJ whole genome shotgun (WGS) entry which is preliminary data.</text>
</comment>
<dbReference type="InterPro" id="IPR039754">
    <property type="entry name" value="Esf1"/>
</dbReference>
<dbReference type="GO" id="GO:0003723">
    <property type="term" value="F:RNA binding"/>
    <property type="evidence" value="ECO:0007669"/>
    <property type="project" value="TreeGrafter"/>
</dbReference>
<feature type="region of interest" description="Disordered" evidence="1">
    <location>
        <begin position="1"/>
        <end position="35"/>
    </location>
</feature>
<evidence type="ECO:0000313" key="3">
    <source>
        <dbReference type="EMBL" id="VEL20097.1"/>
    </source>
</evidence>